<dbReference type="Pfam" id="PF13629">
    <property type="entry name" value="T2SS-T3SS_pil_N"/>
    <property type="match status" value="1"/>
</dbReference>
<gene>
    <name evidence="5" type="ORF">CWE15_01645</name>
</gene>
<dbReference type="PANTHER" id="PTHR30332:SF17">
    <property type="entry name" value="TYPE IV PILIATION SYSTEM PROTEIN DR_0774-RELATED"/>
    <property type="match status" value="1"/>
</dbReference>
<proteinExistence type="inferred from homology"/>
<protein>
    <submittedName>
        <fullName evidence="5">Uncharacterized protein</fullName>
    </submittedName>
</protein>
<sequence>MKRGKANQFILALLFLTFGVSEANPLNMIDLTVKQSHVLNEGQQAGETSLSRVSVSNPEVVAVHSSDQDLLIFALQPGTSQITLWYENQPRQQFHVNVYSEQRYMLNQFLDLFLQHARIQRHSTPERVWLSGQATRVEAAQLSSLAASFEELDVSQLEQLAADPQMIEMEVHVVEFNRRFLKQQGLSWNPSAQGPSFGLLSDWLGGRRFRLFHDTSDAWQPSVNELGAQSWQGLYAYLGLHTQLSSTLRLLEERGEARILATPKLRLESGASAEFLAGGELPLPQLNKDGAMDVTFHPYGIKINTTAVRLNNGFIRTEIEAELSRIDHAVAIQGVPGLLTRRSRSEVVLPPRETIVLSGLKSSEDQQQRSGLPGHRGLWQGLMQLGSAYESARKETELLVFLTPRLVADEEAQEQERQARTEGYRRHLMRAGCRGLKDMGN</sequence>
<dbReference type="Pfam" id="PF00263">
    <property type="entry name" value="Secretin"/>
    <property type="match status" value="1"/>
</dbReference>
<keyword evidence="2" id="KW-0732">Signal</keyword>
<reference evidence="5 6" key="1">
    <citation type="journal article" date="2011" name="Front. Microbiol.">
        <title>Genomic signatures of strain selection and enhancement in Bacillus atrophaeus var. globigii, a historical biowarfare simulant.</title>
        <authorList>
            <person name="Gibbons H.S."/>
            <person name="Broomall S.M."/>
            <person name="McNew L.A."/>
            <person name="Daligault H."/>
            <person name="Chapman C."/>
            <person name="Bruce D."/>
            <person name="Karavis M."/>
            <person name="Krepps M."/>
            <person name="McGregor P.A."/>
            <person name="Hong C."/>
            <person name="Park K.H."/>
            <person name="Akmal A."/>
            <person name="Feldman A."/>
            <person name="Lin J.S."/>
            <person name="Chang W.E."/>
            <person name="Higgs B.W."/>
            <person name="Demirev P."/>
            <person name="Lindquist J."/>
            <person name="Liem A."/>
            <person name="Fochler E."/>
            <person name="Read T.D."/>
            <person name="Tapia R."/>
            <person name="Johnson S."/>
            <person name="Bishop-Lilly K.A."/>
            <person name="Detter C."/>
            <person name="Han C."/>
            <person name="Sozhamannan S."/>
            <person name="Rosenzweig C.N."/>
            <person name="Skowronski E.W."/>
        </authorList>
    </citation>
    <scope>NUCLEOTIDE SEQUENCE [LARGE SCALE GENOMIC DNA]</scope>
    <source>
        <strain evidence="5 6">AIT1</strain>
    </source>
</reference>
<dbReference type="InterPro" id="IPR050810">
    <property type="entry name" value="Bact_Secretion_Sys_Channel"/>
</dbReference>
<evidence type="ECO:0000256" key="1">
    <source>
        <dbReference type="RuleBase" id="RU004003"/>
    </source>
</evidence>
<feature type="chain" id="PRO_5019021843" evidence="2">
    <location>
        <begin position="24"/>
        <end position="441"/>
    </location>
</feature>
<dbReference type="EMBL" id="PIPQ01000001">
    <property type="protein sequence ID" value="RUO43914.1"/>
    <property type="molecule type" value="Genomic_DNA"/>
</dbReference>
<dbReference type="Proteomes" id="UP000286976">
    <property type="component" value="Unassembled WGS sequence"/>
</dbReference>
<dbReference type="InterPro" id="IPR032789">
    <property type="entry name" value="T2SS-T3SS_pil_N"/>
</dbReference>
<feature type="domain" description="Type II/III secretion system secretin-like" evidence="3">
    <location>
        <begin position="251"/>
        <end position="407"/>
    </location>
</feature>
<evidence type="ECO:0000259" key="4">
    <source>
        <dbReference type="Pfam" id="PF13629"/>
    </source>
</evidence>
<evidence type="ECO:0000313" key="5">
    <source>
        <dbReference type="EMBL" id="RUO43914.1"/>
    </source>
</evidence>
<evidence type="ECO:0000259" key="3">
    <source>
        <dbReference type="Pfam" id="PF00263"/>
    </source>
</evidence>
<comment type="similarity">
    <text evidence="1">Belongs to the bacterial secretin family.</text>
</comment>
<dbReference type="GO" id="GO:0015627">
    <property type="term" value="C:type II protein secretion system complex"/>
    <property type="evidence" value="ECO:0007669"/>
    <property type="project" value="TreeGrafter"/>
</dbReference>
<dbReference type="AlphaFoldDB" id="A0A432X9C1"/>
<feature type="domain" description="Pilus formation protein N-terminal" evidence="4">
    <location>
        <begin position="29"/>
        <end position="98"/>
    </location>
</feature>
<evidence type="ECO:0000256" key="2">
    <source>
        <dbReference type="SAM" id="SignalP"/>
    </source>
</evidence>
<organism evidence="5 6">
    <name type="scientific">Aliidiomarina taiwanensis</name>
    <dbReference type="NCBI Taxonomy" id="946228"/>
    <lineage>
        <taxon>Bacteria</taxon>
        <taxon>Pseudomonadati</taxon>
        <taxon>Pseudomonadota</taxon>
        <taxon>Gammaproteobacteria</taxon>
        <taxon>Alteromonadales</taxon>
        <taxon>Idiomarinaceae</taxon>
        <taxon>Aliidiomarina</taxon>
    </lineage>
</organism>
<dbReference type="InterPro" id="IPR004846">
    <property type="entry name" value="T2SS/T3SS_dom"/>
</dbReference>
<evidence type="ECO:0000313" key="6">
    <source>
        <dbReference type="Proteomes" id="UP000286976"/>
    </source>
</evidence>
<name>A0A432X9C1_9GAMM</name>
<dbReference type="RefSeq" id="WP_126756307.1">
    <property type="nucleotide sequence ID" value="NZ_PIPQ01000001.1"/>
</dbReference>
<comment type="caution">
    <text evidence="5">The sequence shown here is derived from an EMBL/GenBank/DDBJ whole genome shotgun (WGS) entry which is preliminary data.</text>
</comment>
<dbReference type="PANTHER" id="PTHR30332">
    <property type="entry name" value="PROBABLE GENERAL SECRETION PATHWAY PROTEIN D"/>
    <property type="match status" value="1"/>
</dbReference>
<keyword evidence="6" id="KW-1185">Reference proteome</keyword>
<feature type="signal peptide" evidence="2">
    <location>
        <begin position="1"/>
        <end position="23"/>
    </location>
</feature>
<accession>A0A432X9C1</accession>
<dbReference type="OrthoDB" id="9775455at2"/>
<dbReference type="GO" id="GO:0009306">
    <property type="term" value="P:protein secretion"/>
    <property type="evidence" value="ECO:0007669"/>
    <property type="project" value="InterPro"/>
</dbReference>